<dbReference type="EMBL" id="VYKL01000035">
    <property type="protein sequence ID" value="KAA9017984.1"/>
    <property type="molecule type" value="Genomic_DNA"/>
</dbReference>
<dbReference type="Proteomes" id="UP000326671">
    <property type="component" value="Unassembled WGS sequence"/>
</dbReference>
<accession>A0A5J5HES3</accession>
<reference evidence="1 2" key="1">
    <citation type="submission" date="2019-09" db="EMBL/GenBank/DDBJ databases">
        <title>Whole genome sequences of isolates from the Mars Exploration Rovers.</title>
        <authorList>
            <person name="Seuylemezian A."/>
            <person name="Vaishampayan P."/>
        </authorList>
    </citation>
    <scope>NUCLEOTIDE SEQUENCE [LARGE SCALE GENOMIC DNA]</scope>
    <source>
        <strain evidence="1 2">MER_TA_151</strain>
    </source>
</reference>
<evidence type="ECO:0000313" key="2">
    <source>
        <dbReference type="Proteomes" id="UP000326671"/>
    </source>
</evidence>
<gene>
    <name evidence="1" type="ORF">F4V44_20385</name>
</gene>
<dbReference type="RefSeq" id="WP_150441855.1">
    <property type="nucleotide sequence ID" value="NZ_VYKL01000035.1"/>
</dbReference>
<dbReference type="OrthoDB" id="2788152at2"/>
<proteinExistence type="predicted"/>
<name>A0A5J5HES3_9BACI</name>
<protein>
    <submittedName>
        <fullName evidence="1">Uncharacterized protein</fullName>
    </submittedName>
</protein>
<organism evidence="1 2">
    <name type="scientific">Niallia endozanthoxylica</name>
    <dbReference type="NCBI Taxonomy" id="2036016"/>
    <lineage>
        <taxon>Bacteria</taxon>
        <taxon>Bacillati</taxon>
        <taxon>Bacillota</taxon>
        <taxon>Bacilli</taxon>
        <taxon>Bacillales</taxon>
        <taxon>Bacillaceae</taxon>
        <taxon>Niallia</taxon>
    </lineage>
</organism>
<sequence length="389" mass="45388">MKQFTLEQFINEFGTDKQKQALIDGKGNVNKRTLDSVKKEASRFYEKDSITVEGRGTKRVITCAKEKDVATEKDDGRASNGAWSISYTKNLDVVVVSVLEQGLEKSTAQTLANWALDFGVITEKMHDLLLSRHHEGLRETYVNDLKDNSIIKENEDRIVDDFVQTVKELTNQVAGTLKRMEKAGIIEYYPVFKGHIAETDETINLHEDVYKQVVALKRRLMERYDVSEWYLMTYKNSKKTVKFNEEYLEQLAFVEDENGKVLGLDYYYTTYAVILKARKKKIIAYLKKYNKEVIEQFKQDEQKFLAENEQQFHDKRKEHVIDNAQKKAEKFLEPKPFKIANEVFGGKPVVRTPTINDYEFDSDYYALYFDGLYANRIGQLQEYYGQTFK</sequence>
<evidence type="ECO:0000313" key="1">
    <source>
        <dbReference type="EMBL" id="KAA9017984.1"/>
    </source>
</evidence>
<keyword evidence="2" id="KW-1185">Reference proteome</keyword>
<comment type="caution">
    <text evidence="1">The sequence shown here is derived from an EMBL/GenBank/DDBJ whole genome shotgun (WGS) entry which is preliminary data.</text>
</comment>
<dbReference type="AlphaFoldDB" id="A0A5J5HES3"/>